<evidence type="ECO:0000313" key="2">
    <source>
        <dbReference type="Proteomes" id="UP000178744"/>
    </source>
</evidence>
<sequence length="114" mass="13119">MDYIWTSHAKYKMNFYRLSEARVKRVISNPARIEEGIADDTVAMMQPAGTKNNPYEIWTMISKSKLKNPWPGRQRSKLRVPSVKVISAWRYPGVTKAGEALPREILAELRSAIR</sequence>
<name>A0A1G1Z5E9_9BACT</name>
<dbReference type="AlphaFoldDB" id="A0A1G1Z5E9"/>
<evidence type="ECO:0000313" key="1">
    <source>
        <dbReference type="EMBL" id="OGY59835.1"/>
    </source>
</evidence>
<dbReference type="Proteomes" id="UP000178744">
    <property type="component" value="Unassembled WGS sequence"/>
</dbReference>
<proteinExistence type="predicted"/>
<dbReference type="EMBL" id="MHIY01000014">
    <property type="protein sequence ID" value="OGY59835.1"/>
    <property type="molecule type" value="Genomic_DNA"/>
</dbReference>
<dbReference type="STRING" id="1797690.A3B23_00285"/>
<gene>
    <name evidence="1" type="ORF">A3B23_00285</name>
</gene>
<organism evidence="1 2">
    <name type="scientific">Candidatus Colwellbacteria bacterium RIFCSPLOWO2_01_FULL_48_10</name>
    <dbReference type="NCBI Taxonomy" id="1797690"/>
    <lineage>
        <taxon>Bacteria</taxon>
        <taxon>Candidatus Colwelliibacteriota</taxon>
    </lineage>
</organism>
<reference evidence="1 2" key="1">
    <citation type="journal article" date="2016" name="Nat. Commun.">
        <title>Thousands of microbial genomes shed light on interconnected biogeochemical processes in an aquifer system.</title>
        <authorList>
            <person name="Anantharaman K."/>
            <person name="Brown C.T."/>
            <person name="Hug L.A."/>
            <person name="Sharon I."/>
            <person name="Castelle C.J."/>
            <person name="Probst A.J."/>
            <person name="Thomas B.C."/>
            <person name="Singh A."/>
            <person name="Wilkins M.J."/>
            <person name="Karaoz U."/>
            <person name="Brodie E.L."/>
            <person name="Williams K.H."/>
            <person name="Hubbard S.S."/>
            <person name="Banfield J.F."/>
        </authorList>
    </citation>
    <scope>NUCLEOTIDE SEQUENCE [LARGE SCALE GENOMIC DNA]</scope>
</reference>
<comment type="caution">
    <text evidence="1">The sequence shown here is derived from an EMBL/GenBank/DDBJ whole genome shotgun (WGS) entry which is preliminary data.</text>
</comment>
<protein>
    <submittedName>
        <fullName evidence="1">Uncharacterized protein</fullName>
    </submittedName>
</protein>
<accession>A0A1G1Z5E9</accession>